<dbReference type="EMBL" id="MHKY01000002">
    <property type="protein sequence ID" value="OGZ00074.1"/>
    <property type="molecule type" value="Genomic_DNA"/>
</dbReference>
<evidence type="ECO:0008006" key="3">
    <source>
        <dbReference type="Google" id="ProtNLM"/>
    </source>
</evidence>
<protein>
    <recommendedName>
        <fullName evidence="3">Type 4 fimbrial biogenesis protein PilX N-terminal domain-containing protein</fullName>
    </recommendedName>
</protein>
<gene>
    <name evidence="1" type="ORF">A3E09_02800</name>
</gene>
<reference evidence="1 2" key="1">
    <citation type="journal article" date="2016" name="Nat. Commun.">
        <title>Thousands of microbial genomes shed light on interconnected biogeochemical processes in an aquifer system.</title>
        <authorList>
            <person name="Anantharaman K."/>
            <person name="Brown C.T."/>
            <person name="Hug L.A."/>
            <person name="Sharon I."/>
            <person name="Castelle C.J."/>
            <person name="Probst A.J."/>
            <person name="Thomas B.C."/>
            <person name="Singh A."/>
            <person name="Wilkins M.J."/>
            <person name="Karaoz U."/>
            <person name="Brodie E.L."/>
            <person name="Williams K.H."/>
            <person name="Hubbard S.S."/>
            <person name="Banfield J.F."/>
        </authorList>
    </citation>
    <scope>NUCLEOTIDE SEQUENCE [LARGE SCALE GENOMIC DNA]</scope>
</reference>
<dbReference type="AlphaFoldDB" id="A0A1G2CFA9"/>
<proteinExistence type="predicted"/>
<name>A0A1G2CFA9_9BACT</name>
<accession>A0A1G2CFA9</accession>
<dbReference type="Proteomes" id="UP000178796">
    <property type="component" value="Unassembled WGS sequence"/>
</dbReference>
<evidence type="ECO:0000313" key="2">
    <source>
        <dbReference type="Proteomes" id="UP000178796"/>
    </source>
</evidence>
<comment type="caution">
    <text evidence="1">The sequence shown here is derived from an EMBL/GenBank/DDBJ whole genome shotgun (WGS) entry which is preliminary data.</text>
</comment>
<evidence type="ECO:0000313" key="1">
    <source>
        <dbReference type="EMBL" id="OGZ00074.1"/>
    </source>
</evidence>
<organism evidence="1 2">
    <name type="scientific">Candidatus Liptonbacteria bacterium RIFCSPHIGHO2_12_FULL_60_13</name>
    <dbReference type="NCBI Taxonomy" id="1798648"/>
    <lineage>
        <taxon>Bacteria</taxon>
        <taxon>Candidatus Liptoniibacteriota</taxon>
    </lineage>
</organism>
<sequence length="119" mass="12515">MLLSMLVLGGILLGASTLAGLLMLYQIRQTSNASLSAQAIFAADTGIEWGLYCVVKIKPLDCASVPKPVMTNGTSFDVAFSPATSTPQDGYESMRSVAASARTSRAFQLFFEGATSTLP</sequence>